<comment type="caution">
    <text evidence="1">The sequence shown here is derived from an EMBL/GenBank/DDBJ whole genome shotgun (WGS) entry which is preliminary data.</text>
</comment>
<organism evidence="1 2">
    <name type="scientific">Streptomyces synnematoformans</name>
    <dbReference type="NCBI Taxonomy" id="415721"/>
    <lineage>
        <taxon>Bacteria</taxon>
        <taxon>Bacillati</taxon>
        <taxon>Actinomycetota</taxon>
        <taxon>Actinomycetes</taxon>
        <taxon>Kitasatosporales</taxon>
        <taxon>Streptomycetaceae</taxon>
        <taxon>Streptomyces</taxon>
    </lineage>
</organism>
<evidence type="ECO:0000313" key="2">
    <source>
        <dbReference type="Proteomes" id="UP001500443"/>
    </source>
</evidence>
<sequence length="221" mass="23409">MTTSDSDPGARIDAFLLQRFDPAWTDPTAEQAAAVRARIEDTALELVRGISAREAHLRDLAPEITETLTPANGDTADWNLATLRALRQIRDETERLADAAAGQAGMYGANYPDLGAAWGITRQGARKRWRGAVSALNPDAYRGRDPISVEAFGGEARISFHPSEGGWWWIATAANGQTAEAEDLTYDTSEAASAAAGAFLAANTTAARAVAEPPATTGGRP</sequence>
<protein>
    <submittedName>
        <fullName evidence="1">Uncharacterized protein</fullName>
    </submittedName>
</protein>
<reference evidence="2" key="1">
    <citation type="journal article" date="2019" name="Int. J. Syst. Evol. Microbiol.">
        <title>The Global Catalogue of Microorganisms (GCM) 10K type strain sequencing project: providing services to taxonomists for standard genome sequencing and annotation.</title>
        <authorList>
            <consortium name="The Broad Institute Genomics Platform"/>
            <consortium name="The Broad Institute Genome Sequencing Center for Infectious Disease"/>
            <person name="Wu L."/>
            <person name="Ma J."/>
        </authorList>
    </citation>
    <scope>NUCLEOTIDE SEQUENCE [LARGE SCALE GENOMIC DNA]</scope>
    <source>
        <strain evidence="2">JCM 15481</strain>
    </source>
</reference>
<evidence type="ECO:0000313" key="1">
    <source>
        <dbReference type="EMBL" id="GAA2111019.1"/>
    </source>
</evidence>
<accession>A0ABP5J604</accession>
<name>A0ABP5J604_9ACTN</name>
<proteinExistence type="predicted"/>
<dbReference type="RefSeq" id="WP_344287988.1">
    <property type="nucleotide sequence ID" value="NZ_BAAAPF010000010.1"/>
</dbReference>
<dbReference type="Proteomes" id="UP001500443">
    <property type="component" value="Unassembled WGS sequence"/>
</dbReference>
<gene>
    <name evidence="1" type="ORF">GCM10009802_08470</name>
</gene>
<dbReference type="EMBL" id="BAAAPF010000010">
    <property type="protein sequence ID" value="GAA2111019.1"/>
    <property type="molecule type" value="Genomic_DNA"/>
</dbReference>
<keyword evidence="2" id="KW-1185">Reference proteome</keyword>